<protein>
    <submittedName>
        <fullName evidence="8">Cytochrome C</fullName>
    </submittedName>
</protein>
<dbReference type="Gene3D" id="3.90.10.10">
    <property type="entry name" value="Cytochrome C3"/>
    <property type="match status" value="2"/>
</dbReference>
<dbReference type="GO" id="GO:0020037">
    <property type="term" value="F:heme binding"/>
    <property type="evidence" value="ECO:0007669"/>
    <property type="project" value="InterPro"/>
</dbReference>
<dbReference type="AlphaFoldDB" id="A0A2U2PBP1"/>
<dbReference type="Gene3D" id="1.10.760.10">
    <property type="entry name" value="Cytochrome c-like domain"/>
    <property type="match status" value="1"/>
</dbReference>
<dbReference type="GO" id="GO:0046872">
    <property type="term" value="F:metal ion binding"/>
    <property type="evidence" value="ECO:0007669"/>
    <property type="project" value="UniProtKB-KW"/>
</dbReference>
<dbReference type="OrthoDB" id="9782196at2"/>
<organism evidence="8 9">
    <name type="scientific">Pararcticibacter amylolyticus</name>
    <dbReference type="NCBI Taxonomy" id="2173175"/>
    <lineage>
        <taxon>Bacteria</taxon>
        <taxon>Pseudomonadati</taxon>
        <taxon>Bacteroidota</taxon>
        <taxon>Sphingobacteriia</taxon>
        <taxon>Sphingobacteriales</taxon>
        <taxon>Sphingobacteriaceae</taxon>
        <taxon>Pararcticibacter</taxon>
    </lineage>
</organism>
<evidence type="ECO:0000256" key="6">
    <source>
        <dbReference type="SAM" id="SignalP"/>
    </source>
</evidence>
<dbReference type="InterPro" id="IPR009056">
    <property type="entry name" value="Cyt_c-like_dom"/>
</dbReference>
<dbReference type="GO" id="GO:0009055">
    <property type="term" value="F:electron transfer activity"/>
    <property type="evidence" value="ECO:0007669"/>
    <property type="project" value="InterPro"/>
</dbReference>
<evidence type="ECO:0000256" key="4">
    <source>
        <dbReference type="PROSITE-ProRule" id="PRU00433"/>
    </source>
</evidence>
<evidence type="ECO:0000313" key="9">
    <source>
        <dbReference type="Proteomes" id="UP000245647"/>
    </source>
</evidence>
<dbReference type="SUPFAM" id="SSF46626">
    <property type="entry name" value="Cytochrome c"/>
    <property type="match status" value="1"/>
</dbReference>
<feature type="domain" description="Cytochrome c" evidence="7">
    <location>
        <begin position="58"/>
        <end position="150"/>
    </location>
</feature>
<dbReference type="Proteomes" id="UP000245647">
    <property type="component" value="Unassembled WGS sequence"/>
</dbReference>
<accession>A0A2U2PBP1</accession>
<keyword evidence="1 4" id="KW-0349">Heme</keyword>
<keyword evidence="2 4" id="KW-0479">Metal-binding</keyword>
<keyword evidence="5" id="KW-1133">Transmembrane helix</keyword>
<comment type="caution">
    <text evidence="8">The sequence shown here is derived from an EMBL/GenBank/DDBJ whole genome shotgun (WGS) entry which is preliminary data.</text>
</comment>
<dbReference type="SUPFAM" id="SSF48695">
    <property type="entry name" value="Multiheme cytochromes"/>
    <property type="match status" value="1"/>
</dbReference>
<evidence type="ECO:0000256" key="2">
    <source>
        <dbReference type="ARBA" id="ARBA00022723"/>
    </source>
</evidence>
<gene>
    <name evidence="8" type="ORF">DDR33_20545</name>
</gene>
<feature type="signal peptide" evidence="6">
    <location>
        <begin position="1"/>
        <end position="29"/>
    </location>
</feature>
<keyword evidence="9" id="KW-1185">Reference proteome</keyword>
<feature type="chain" id="PRO_5015619341" evidence="6">
    <location>
        <begin position="30"/>
        <end position="455"/>
    </location>
</feature>
<keyword evidence="3 4" id="KW-0408">Iron</keyword>
<name>A0A2U2PBP1_9SPHI</name>
<sequence>MSSISLVFRRVVKSLILVSVLSIGIHVKAQNAPDANAAAEQSAAGAATGASAAQAVKGDANAGGAIFKQKCTACHAMDRTVVGPALKGVHERHDEAWLIKWIKNSQALVAAGDPAAVKVFNEYNKTVMTPFPELSDDDVRNILAYIQVEGDKPAAPAGGAQGAEGSTGAGQGSGEVSNFMLGGLIVVVIVALLVILVLNRVIKTLERLLLQKQGIVIEEEADEEGESAAAKIRRLSKNKKLVFFITILLIIFFGTWGWIAMWNTGVHQGYQPTQPIKYSHQLHAGTLKIDCQYCHSGAYKSKNASIPSLNVCMNCHNYVQATEKYNGEISPEIMKIYKALDYDPQTKQYGSNPKPIQWVRIHNLPDFAYFNHSQHVSVGGLACQKCHGPIQTMSEVYQYSPLTMKWCINCHRENNVNYKGNAYYDKVIAVHDQLKKGEKVTPAVLGGLECGKCHY</sequence>
<feature type="transmembrane region" description="Helical" evidence="5">
    <location>
        <begin position="179"/>
        <end position="202"/>
    </location>
</feature>
<evidence type="ECO:0000256" key="3">
    <source>
        <dbReference type="ARBA" id="ARBA00023004"/>
    </source>
</evidence>
<evidence type="ECO:0000259" key="7">
    <source>
        <dbReference type="PROSITE" id="PS51007"/>
    </source>
</evidence>
<dbReference type="Pfam" id="PF00034">
    <property type="entry name" value="Cytochrom_C"/>
    <property type="match status" value="1"/>
</dbReference>
<keyword evidence="5" id="KW-0812">Transmembrane</keyword>
<keyword evidence="5" id="KW-0472">Membrane</keyword>
<dbReference type="InterPro" id="IPR036280">
    <property type="entry name" value="Multihaem_cyt_sf"/>
</dbReference>
<dbReference type="PROSITE" id="PS51007">
    <property type="entry name" value="CYTC"/>
    <property type="match status" value="1"/>
</dbReference>
<dbReference type="InterPro" id="IPR036909">
    <property type="entry name" value="Cyt_c-like_dom_sf"/>
</dbReference>
<evidence type="ECO:0000256" key="1">
    <source>
        <dbReference type="ARBA" id="ARBA00022617"/>
    </source>
</evidence>
<keyword evidence="6" id="KW-0732">Signal</keyword>
<dbReference type="EMBL" id="QEAS01000020">
    <property type="protein sequence ID" value="PWG78817.1"/>
    <property type="molecule type" value="Genomic_DNA"/>
</dbReference>
<proteinExistence type="predicted"/>
<evidence type="ECO:0000256" key="5">
    <source>
        <dbReference type="SAM" id="Phobius"/>
    </source>
</evidence>
<dbReference type="RefSeq" id="WP_109417675.1">
    <property type="nucleotide sequence ID" value="NZ_QEAS01000020.1"/>
</dbReference>
<reference evidence="8 9" key="1">
    <citation type="submission" date="2018-04" db="EMBL/GenBank/DDBJ databases">
        <title>Pedobacter chongqingensis sp. nov., isolated from a rottenly hemp rope.</title>
        <authorList>
            <person name="Cai Y."/>
        </authorList>
    </citation>
    <scope>NUCLEOTIDE SEQUENCE [LARGE SCALE GENOMIC DNA]</scope>
    <source>
        <strain evidence="8 9">FJ4-8</strain>
    </source>
</reference>
<dbReference type="PANTHER" id="PTHR39425:SF1">
    <property type="entry name" value="CYTOCHROME C7-LIKE DOMAIN-CONTAINING PROTEIN"/>
    <property type="match status" value="1"/>
</dbReference>
<evidence type="ECO:0000313" key="8">
    <source>
        <dbReference type="EMBL" id="PWG78817.1"/>
    </source>
</evidence>
<dbReference type="CDD" id="cd08168">
    <property type="entry name" value="Cytochrom_C3"/>
    <property type="match status" value="1"/>
</dbReference>
<dbReference type="PANTHER" id="PTHR39425">
    <property type="entry name" value="LIPOPROTEIN CYTOCHROME C"/>
    <property type="match status" value="1"/>
</dbReference>
<feature type="transmembrane region" description="Helical" evidence="5">
    <location>
        <begin position="241"/>
        <end position="262"/>
    </location>
</feature>